<dbReference type="SMART" id="SM00062">
    <property type="entry name" value="PBPb"/>
    <property type="match status" value="1"/>
</dbReference>
<dbReference type="InterPro" id="IPR001320">
    <property type="entry name" value="Iontro_rcpt_C"/>
</dbReference>
<dbReference type="PANTHER" id="PTHR35936:SF19">
    <property type="entry name" value="AMINO-ACID-BINDING PROTEIN YXEM-RELATED"/>
    <property type="match status" value="1"/>
</dbReference>
<evidence type="ECO:0000256" key="2">
    <source>
        <dbReference type="ARBA" id="ARBA00010333"/>
    </source>
</evidence>
<evidence type="ECO:0000313" key="9">
    <source>
        <dbReference type="Proteomes" id="UP000679179"/>
    </source>
</evidence>
<dbReference type="CDD" id="cd13713">
    <property type="entry name" value="PBP2_Cystine_like_1"/>
    <property type="match status" value="1"/>
</dbReference>
<dbReference type="RefSeq" id="WP_212902345.1">
    <property type="nucleotide sequence ID" value="NZ_BOPZ01000002.1"/>
</dbReference>
<dbReference type="EMBL" id="BOPZ01000002">
    <property type="protein sequence ID" value="GIM27584.1"/>
    <property type="molecule type" value="Genomic_DNA"/>
</dbReference>
<evidence type="ECO:0000259" key="6">
    <source>
        <dbReference type="SMART" id="SM00062"/>
    </source>
</evidence>
<dbReference type="Proteomes" id="UP000679179">
    <property type="component" value="Unassembled WGS sequence"/>
</dbReference>
<dbReference type="AlphaFoldDB" id="A0A919VD39"/>
<feature type="signal peptide" evidence="5">
    <location>
        <begin position="1"/>
        <end position="23"/>
    </location>
</feature>
<dbReference type="Gene3D" id="3.40.190.10">
    <property type="entry name" value="Periplasmic binding protein-like II"/>
    <property type="match status" value="2"/>
</dbReference>
<dbReference type="InterPro" id="IPR001638">
    <property type="entry name" value="Solute-binding_3/MltF_N"/>
</dbReference>
<dbReference type="GO" id="GO:0030313">
    <property type="term" value="C:cell envelope"/>
    <property type="evidence" value="ECO:0007669"/>
    <property type="project" value="UniProtKB-SubCell"/>
</dbReference>
<dbReference type="InterPro" id="IPR018313">
    <property type="entry name" value="SBP_3_CS"/>
</dbReference>
<organism evidence="8 9">
    <name type="scientific">Clostridium polyendosporum</name>
    <dbReference type="NCBI Taxonomy" id="69208"/>
    <lineage>
        <taxon>Bacteria</taxon>
        <taxon>Bacillati</taxon>
        <taxon>Bacillota</taxon>
        <taxon>Clostridia</taxon>
        <taxon>Eubacteriales</taxon>
        <taxon>Clostridiaceae</taxon>
        <taxon>Clostridium</taxon>
    </lineage>
</organism>
<keyword evidence="3 5" id="KW-0732">Signal</keyword>
<evidence type="ECO:0000256" key="1">
    <source>
        <dbReference type="ARBA" id="ARBA00004196"/>
    </source>
</evidence>
<keyword evidence="9" id="KW-1185">Reference proteome</keyword>
<dbReference type="GO" id="GO:0016020">
    <property type="term" value="C:membrane"/>
    <property type="evidence" value="ECO:0007669"/>
    <property type="project" value="InterPro"/>
</dbReference>
<feature type="domain" description="Ionotropic glutamate receptor C-terminal" evidence="7">
    <location>
        <begin position="42"/>
        <end position="258"/>
    </location>
</feature>
<protein>
    <submittedName>
        <fullName evidence="8">ABC transporter substrate-binding protein</fullName>
    </submittedName>
</protein>
<feature type="chain" id="PRO_5039636255" evidence="5">
    <location>
        <begin position="24"/>
        <end position="264"/>
    </location>
</feature>
<reference evidence="8" key="1">
    <citation type="submission" date="2021-03" db="EMBL/GenBank/DDBJ databases">
        <title>Taxonomic study of Clostridium polyendosporum from meadow-gley soil under rice.</title>
        <authorList>
            <person name="Kobayashi H."/>
            <person name="Tanizawa Y."/>
            <person name="Yagura M."/>
        </authorList>
    </citation>
    <scope>NUCLEOTIDE SEQUENCE</scope>
    <source>
        <strain evidence="8">JCM 30710</strain>
    </source>
</reference>
<evidence type="ECO:0000313" key="8">
    <source>
        <dbReference type="EMBL" id="GIM27584.1"/>
    </source>
</evidence>
<gene>
    <name evidence="8" type="ORF">CPJCM30710_02500</name>
</gene>
<dbReference type="PANTHER" id="PTHR35936">
    <property type="entry name" value="MEMBRANE-BOUND LYTIC MUREIN TRANSGLYCOSYLASE F"/>
    <property type="match status" value="1"/>
</dbReference>
<dbReference type="PROSITE" id="PS51257">
    <property type="entry name" value="PROKAR_LIPOPROTEIN"/>
    <property type="match status" value="1"/>
</dbReference>
<dbReference type="SUPFAM" id="SSF53850">
    <property type="entry name" value="Periplasmic binding protein-like II"/>
    <property type="match status" value="1"/>
</dbReference>
<comment type="similarity">
    <text evidence="2 4">Belongs to the bacterial solute-binding protein 3 family.</text>
</comment>
<name>A0A919VD39_9CLOT</name>
<evidence type="ECO:0000256" key="4">
    <source>
        <dbReference type="RuleBase" id="RU003744"/>
    </source>
</evidence>
<proteinExistence type="inferred from homology"/>
<dbReference type="GO" id="GO:0015276">
    <property type="term" value="F:ligand-gated monoatomic ion channel activity"/>
    <property type="evidence" value="ECO:0007669"/>
    <property type="project" value="InterPro"/>
</dbReference>
<evidence type="ECO:0000259" key="7">
    <source>
        <dbReference type="SMART" id="SM00079"/>
    </source>
</evidence>
<evidence type="ECO:0000256" key="5">
    <source>
        <dbReference type="SAM" id="SignalP"/>
    </source>
</evidence>
<comment type="subcellular location">
    <subcellularLocation>
        <location evidence="1">Cell envelope</location>
    </subcellularLocation>
</comment>
<sequence>MNKRKKKITILIMLGMLSLIFTACGESKKSNYQKILNKKEMTFAMTAAYPPFNFKDENGNLAGFDIDIANAIAEKMGVKANPITTEWNGLIPGLKGNRFDMVIGSMAITEDRLKEVDFSNPYYYDGAQFFSKKNSGFKSIQDIKDGKVGVVTGTTFHNSLQKMDNIKEILQFESDVDNMKALEQGRSDGLVTGKWVGVFGAKKFGINIEPVGGFIYKETIGIAMKKGEKDLVEAVNKALKEIIEDGTYEEISEKWFNTNLLKTN</sequence>
<feature type="domain" description="Solute-binding protein family 3/N-terminal" evidence="6">
    <location>
        <begin position="40"/>
        <end position="259"/>
    </location>
</feature>
<dbReference type="PROSITE" id="PS01039">
    <property type="entry name" value="SBP_BACTERIAL_3"/>
    <property type="match status" value="1"/>
</dbReference>
<accession>A0A919VD39</accession>
<evidence type="ECO:0000256" key="3">
    <source>
        <dbReference type="ARBA" id="ARBA00022729"/>
    </source>
</evidence>
<dbReference type="Pfam" id="PF00497">
    <property type="entry name" value="SBP_bac_3"/>
    <property type="match status" value="1"/>
</dbReference>
<comment type="caution">
    <text evidence="8">The sequence shown here is derived from an EMBL/GenBank/DDBJ whole genome shotgun (WGS) entry which is preliminary data.</text>
</comment>
<dbReference type="SMART" id="SM00079">
    <property type="entry name" value="PBPe"/>
    <property type="match status" value="1"/>
</dbReference>